<dbReference type="RefSeq" id="WP_345193394.1">
    <property type="nucleotide sequence ID" value="NZ_BAABJJ010000043.1"/>
</dbReference>
<dbReference type="Pfam" id="PF00756">
    <property type="entry name" value="Esterase"/>
    <property type="match status" value="1"/>
</dbReference>
<dbReference type="SUPFAM" id="SSF53474">
    <property type="entry name" value="alpha/beta-Hydrolases"/>
    <property type="match status" value="1"/>
</dbReference>
<evidence type="ECO:0000313" key="1">
    <source>
        <dbReference type="EMBL" id="GAA4954006.1"/>
    </source>
</evidence>
<reference evidence="2" key="1">
    <citation type="journal article" date="2019" name="Int. J. Syst. Evol. Microbiol.">
        <title>The Global Catalogue of Microorganisms (GCM) 10K type strain sequencing project: providing services to taxonomists for standard genome sequencing and annotation.</title>
        <authorList>
            <consortium name="The Broad Institute Genomics Platform"/>
            <consortium name="The Broad Institute Genome Sequencing Center for Infectious Disease"/>
            <person name="Wu L."/>
            <person name="Ma J."/>
        </authorList>
    </citation>
    <scope>NUCLEOTIDE SEQUENCE [LARGE SCALE GENOMIC DNA]</scope>
    <source>
        <strain evidence="2">JCM 18285</strain>
    </source>
</reference>
<name>A0ABP9GVF6_9FLAO</name>
<evidence type="ECO:0000313" key="2">
    <source>
        <dbReference type="Proteomes" id="UP001501302"/>
    </source>
</evidence>
<dbReference type="GO" id="GO:0016787">
    <property type="term" value="F:hydrolase activity"/>
    <property type="evidence" value="ECO:0007669"/>
    <property type="project" value="UniProtKB-KW"/>
</dbReference>
<dbReference type="PANTHER" id="PTHR48098">
    <property type="entry name" value="ENTEROCHELIN ESTERASE-RELATED"/>
    <property type="match status" value="1"/>
</dbReference>
<sequence length="382" mass="43865">MKHLGSFLLLLITTHFTEAQVKYETIESTKIGEERQLKIQLPRGYNSNEDKSYPLFIVLDGDYMFEAVAGNVDYYSYWEDMPEAIIVGINQIDKRFDDCMYSEQNSLPIETGASFFEFIGMELIPYIEKTYRTGNFKVAVGHGETANFINYYLLKPKPLFQGYISVSPELAPDMIDYLPEALSKIESKIFYYLANTTNDGASVKKMTSALNTDISALENENLVFDFDSFDGPSHYSVPTHAIPNAIESIFQVFQPISKKEYKETILELEISPVLYLQEKYQAINDLFGIEKKVLINDFKAISAAIEKNELYEYYEELGKIARKAYPETMLGTYYIARFYEETGDPKKAMRTYQSAYTLEEIAGLSKDLMLEKAELIKEDFGY</sequence>
<dbReference type="PANTHER" id="PTHR48098:SF6">
    <property type="entry name" value="FERRI-BACILLIBACTIN ESTERASE BESA"/>
    <property type="match status" value="1"/>
</dbReference>
<dbReference type="InterPro" id="IPR029058">
    <property type="entry name" value="AB_hydrolase_fold"/>
</dbReference>
<dbReference type="Gene3D" id="3.40.50.1820">
    <property type="entry name" value="alpha/beta hydrolase"/>
    <property type="match status" value="1"/>
</dbReference>
<dbReference type="InterPro" id="IPR000801">
    <property type="entry name" value="Esterase-like"/>
</dbReference>
<dbReference type="InterPro" id="IPR050583">
    <property type="entry name" value="Mycobacterial_A85_antigen"/>
</dbReference>
<dbReference type="Gene3D" id="1.25.40.10">
    <property type="entry name" value="Tetratricopeptide repeat domain"/>
    <property type="match status" value="1"/>
</dbReference>
<protein>
    <submittedName>
        <fullName evidence="1">Alpha/beta hydrolase-fold protein</fullName>
    </submittedName>
</protein>
<accession>A0ABP9GVF6</accession>
<proteinExistence type="predicted"/>
<comment type="caution">
    <text evidence="1">The sequence shown here is derived from an EMBL/GenBank/DDBJ whole genome shotgun (WGS) entry which is preliminary data.</text>
</comment>
<keyword evidence="2" id="KW-1185">Reference proteome</keyword>
<organism evidence="1 2">
    <name type="scientific">Algibacter agarivorans</name>
    <dbReference type="NCBI Taxonomy" id="1109741"/>
    <lineage>
        <taxon>Bacteria</taxon>
        <taxon>Pseudomonadati</taxon>
        <taxon>Bacteroidota</taxon>
        <taxon>Flavobacteriia</taxon>
        <taxon>Flavobacteriales</taxon>
        <taxon>Flavobacteriaceae</taxon>
        <taxon>Algibacter</taxon>
    </lineage>
</organism>
<dbReference type="Proteomes" id="UP001501302">
    <property type="component" value="Unassembled WGS sequence"/>
</dbReference>
<gene>
    <name evidence="1" type="ORF">GCM10023314_29520</name>
</gene>
<dbReference type="InterPro" id="IPR011990">
    <property type="entry name" value="TPR-like_helical_dom_sf"/>
</dbReference>
<dbReference type="EMBL" id="BAABJJ010000043">
    <property type="protein sequence ID" value="GAA4954006.1"/>
    <property type="molecule type" value="Genomic_DNA"/>
</dbReference>
<keyword evidence="1" id="KW-0378">Hydrolase</keyword>